<dbReference type="InterPro" id="IPR047705">
    <property type="entry name" value="AimR-like"/>
</dbReference>
<keyword evidence="2" id="KW-1185">Reference proteome</keyword>
<comment type="caution">
    <text evidence="1">The sequence shown here is derived from an EMBL/GenBank/DDBJ whole genome shotgun (WGS) entry which is preliminary data.</text>
</comment>
<accession>A0ABQ1Q9B6</accession>
<organism evidence="1 2">
    <name type="scientific">Pontibacillus salipaludis</name>
    <dbReference type="NCBI Taxonomy" id="1697394"/>
    <lineage>
        <taxon>Bacteria</taxon>
        <taxon>Bacillati</taxon>
        <taxon>Bacillota</taxon>
        <taxon>Bacilli</taxon>
        <taxon>Bacillales</taxon>
        <taxon>Bacillaceae</taxon>
        <taxon>Pontibacillus</taxon>
    </lineage>
</organism>
<gene>
    <name evidence="1" type="ORF">GCM10011389_29280</name>
</gene>
<sequence>MRNEETGPICSSEQLESVRQLVGPNEPALFTVLQQLTKEYDEVTAIQLAKKFCLLCQTDENKRVGLEYLYMNGLLDEVQELVKINEQSENQINREWAYLYQFFLDRKLRNAQLIDFEAFSSMFKCSDPELDCLMLFTKVYVQADKRDFGFIESIRHELTDKMLKINNTVLRICFQLRENEMLFVYYWRNDKVDIARHYGFNILDNTLLNYDKKCYMLANLAETYTYDSYELALEYAYKAREVAKEYNLSHYFHLINQRIIPFIHAVNNNTEGIETTDVPEAAHLAAVRGEKETAIRLLESLGELTPFQVYYMGLAKDDEDLLYESYRRIIDEIGDYFFGRLPLRELKKRGWKFNEEKNLYVN</sequence>
<protein>
    <submittedName>
        <fullName evidence="1">Uncharacterized protein</fullName>
    </submittedName>
</protein>
<proteinExistence type="predicted"/>
<reference evidence="2" key="1">
    <citation type="journal article" date="2019" name="Int. J. Syst. Evol. Microbiol.">
        <title>The Global Catalogue of Microorganisms (GCM) 10K type strain sequencing project: providing services to taxonomists for standard genome sequencing and annotation.</title>
        <authorList>
            <consortium name="The Broad Institute Genomics Platform"/>
            <consortium name="The Broad Institute Genome Sequencing Center for Infectious Disease"/>
            <person name="Wu L."/>
            <person name="Ma J."/>
        </authorList>
    </citation>
    <scope>NUCLEOTIDE SEQUENCE [LARGE SCALE GENOMIC DNA]</scope>
    <source>
        <strain evidence="2">CGMCC 1.15353</strain>
    </source>
</reference>
<dbReference type="EMBL" id="BMIN01000014">
    <property type="protein sequence ID" value="GGD19766.1"/>
    <property type="molecule type" value="Genomic_DNA"/>
</dbReference>
<dbReference type="NCBIfam" id="NF038310">
    <property type="entry name" value="lysogeny_AimR"/>
    <property type="match status" value="1"/>
</dbReference>
<evidence type="ECO:0000313" key="2">
    <source>
        <dbReference type="Proteomes" id="UP000642571"/>
    </source>
</evidence>
<dbReference type="Pfam" id="PF22871">
    <property type="entry name" value="AimR"/>
    <property type="match status" value="1"/>
</dbReference>
<name>A0ABQ1Q9B6_9BACI</name>
<dbReference type="Proteomes" id="UP000642571">
    <property type="component" value="Unassembled WGS sequence"/>
</dbReference>
<dbReference type="RefSeq" id="WP_188655006.1">
    <property type="nucleotide sequence ID" value="NZ_BMIN01000014.1"/>
</dbReference>
<evidence type="ECO:0000313" key="1">
    <source>
        <dbReference type="EMBL" id="GGD19766.1"/>
    </source>
</evidence>